<dbReference type="AlphaFoldDB" id="A0A511QQI2"/>
<evidence type="ECO:0000313" key="2">
    <source>
        <dbReference type="EMBL" id="GEM79615.1"/>
    </source>
</evidence>
<protein>
    <submittedName>
        <fullName evidence="2">Uncharacterized protein</fullName>
    </submittedName>
</protein>
<feature type="transmembrane region" description="Helical" evidence="1">
    <location>
        <begin position="76"/>
        <end position="103"/>
    </location>
</feature>
<accession>A0A511QQI2</accession>
<keyword evidence="1" id="KW-0812">Transmembrane</keyword>
<dbReference type="Proteomes" id="UP000321113">
    <property type="component" value="Unassembled WGS sequence"/>
</dbReference>
<evidence type="ECO:0000313" key="3">
    <source>
        <dbReference type="Proteomes" id="UP000321113"/>
    </source>
</evidence>
<keyword evidence="3" id="KW-1185">Reference proteome</keyword>
<evidence type="ECO:0000256" key="1">
    <source>
        <dbReference type="SAM" id="Phobius"/>
    </source>
</evidence>
<feature type="transmembrane region" description="Helical" evidence="1">
    <location>
        <begin position="6"/>
        <end position="29"/>
    </location>
</feature>
<feature type="transmembrane region" description="Helical" evidence="1">
    <location>
        <begin position="115"/>
        <end position="136"/>
    </location>
</feature>
<name>A0A511QQI2_9VIBR</name>
<dbReference type="EMBL" id="BJXK01000006">
    <property type="protein sequence ID" value="GEM79615.1"/>
    <property type="molecule type" value="Genomic_DNA"/>
</dbReference>
<organism evidence="2 3">
    <name type="scientific">Vibrio superstes NBRC 103154</name>
    <dbReference type="NCBI Taxonomy" id="1219062"/>
    <lineage>
        <taxon>Bacteria</taxon>
        <taxon>Pseudomonadati</taxon>
        <taxon>Pseudomonadota</taxon>
        <taxon>Gammaproteobacteria</taxon>
        <taxon>Vibrionales</taxon>
        <taxon>Vibrionaceae</taxon>
        <taxon>Vibrio</taxon>
    </lineage>
</organism>
<dbReference type="OrthoDB" id="6215284at2"/>
<sequence>MLNLTFQQWALIADIYTPLLALWSVRLLLQEATPLRKISFTALMVTICIVYGSRFMDEWLGIWPAFKSDYSTHTAVALALVVHIVIKVGLWGRLVAVGSLLAYLQLMNHQQYHTYLDMVSTVIYLLPLFWVSWLHFATSAKEASRRVD</sequence>
<dbReference type="RefSeq" id="WP_119010704.1">
    <property type="nucleotide sequence ID" value="NZ_BJXK01000006.1"/>
</dbReference>
<keyword evidence="1" id="KW-0472">Membrane</keyword>
<reference evidence="2 3" key="1">
    <citation type="submission" date="2019-07" db="EMBL/GenBank/DDBJ databases">
        <title>Whole genome shotgun sequence of Vibrio superstes NBRC 103154.</title>
        <authorList>
            <person name="Hosoyama A."/>
            <person name="Uohara A."/>
            <person name="Ohji S."/>
            <person name="Ichikawa N."/>
        </authorList>
    </citation>
    <scope>NUCLEOTIDE SEQUENCE [LARGE SCALE GENOMIC DNA]</scope>
    <source>
        <strain evidence="2 3">NBRC 103154</strain>
    </source>
</reference>
<feature type="transmembrane region" description="Helical" evidence="1">
    <location>
        <begin position="38"/>
        <end position="56"/>
    </location>
</feature>
<gene>
    <name evidence="2" type="ORF">VSU01S_18600</name>
</gene>
<comment type="caution">
    <text evidence="2">The sequence shown here is derived from an EMBL/GenBank/DDBJ whole genome shotgun (WGS) entry which is preliminary data.</text>
</comment>
<keyword evidence="1" id="KW-1133">Transmembrane helix</keyword>
<proteinExistence type="predicted"/>